<dbReference type="Proteomes" id="UP000515163">
    <property type="component" value="Unplaced"/>
</dbReference>
<dbReference type="GeneID" id="116295571"/>
<dbReference type="InParanoid" id="A0A6P8I376"/>
<gene>
    <name evidence="3" type="primary">LOC116295571</name>
</gene>
<dbReference type="RefSeq" id="XP_031559280.1">
    <property type="nucleotide sequence ID" value="XM_031703420.1"/>
</dbReference>
<dbReference type="OrthoDB" id="5981964at2759"/>
<accession>A0A6P8I376</accession>
<name>A0A6P8I376_ACTTE</name>
<feature type="region of interest" description="Disordered" evidence="1">
    <location>
        <begin position="60"/>
        <end position="91"/>
    </location>
</feature>
<organism evidence="2 3">
    <name type="scientific">Actinia tenebrosa</name>
    <name type="common">Australian red waratah sea anemone</name>
    <dbReference type="NCBI Taxonomy" id="6105"/>
    <lineage>
        <taxon>Eukaryota</taxon>
        <taxon>Metazoa</taxon>
        <taxon>Cnidaria</taxon>
        <taxon>Anthozoa</taxon>
        <taxon>Hexacorallia</taxon>
        <taxon>Actiniaria</taxon>
        <taxon>Actiniidae</taxon>
        <taxon>Actinia</taxon>
    </lineage>
</organism>
<evidence type="ECO:0000313" key="3">
    <source>
        <dbReference type="RefSeq" id="XP_031559280.1"/>
    </source>
</evidence>
<proteinExistence type="predicted"/>
<protein>
    <submittedName>
        <fullName evidence="3">Uncharacterized protein LOC116295571</fullName>
    </submittedName>
</protein>
<dbReference type="KEGG" id="aten:116295571"/>
<evidence type="ECO:0000313" key="2">
    <source>
        <dbReference type="Proteomes" id="UP000515163"/>
    </source>
</evidence>
<dbReference type="AlphaFoldDB" id="A0A6P8I376"/>
<sequence length="320" mass="35728">MAAKESRKRSRSTLQFEDNEEKLSLLRARIAESKKLLGECNNYSWIPKLIDFYDSHREKKSDAGRPDTSGTIDVKLPVIAPPSPSSGHEPSKVEIHTALEDDDGKYFIACKATIRSLVKGLTGSKGCCSVCGGFLLLDSFQMERRGHCGRISFTCENNHETVWFSSPILKSKYVANLRVIHGFMSSGLTETQYRGFTEAASLGSVEHTYLDSVFNKLGYLSAVQSVYEDGIKSVIEDIQKEQAYVDNDGDIIITDARHDSSRNAQHTTVTAMSYYTNKIILTINWSKQESSTAASREVPMTKLLIDKIEEMGMENDIDLL</sequence>
<keyword evidence="2" id="KW-1185">Reference proteome</keyword>
<evidence type="ECO:0000256" key="1">
    <source>
        <dbReference type="SAM" id="MobiDB-lite"/>
    </source>
</evidence>
<reference evidence="3" key="1">
    <citation type="submission" date="2025-08" db="UniProtKB">
        <authorList>
            <consortium name="RefSeq"/>
        </authorList>
    </citation>
    <scope>IDENTIFICATION</scope>
    <source>
        <tissue evidence="3">Tentacle</tissue>
    </source>
</reference>